<dbReference type="GO" id="GO:0052614">
    <property type="term" value="F:uracil oxygenase activity"/>
    <property type="evidence" value="ECO:0007669"/>
    <property type="project" value="UniProtKB-EC"/>
</dbReference>
<dbReference type="Proteomes" id="UP000566324">
    <property type="component" value="Unassembled WGS sequence"/>
</dbReference>
<dbReference type="InterPro" id="IPR050172">
    <property type="entry name" value="SsuD_RutA_monooxygenase"/>
</dbReference>
<dbReference type="EC" id="1.14.99.46" evidence="6"/>
<keyword evidence="2" id="KW-0288">FMN</keyword>
<reference evidence="6 7" key="1">
    <citation type="submission" date="2020-08" db="EMBL/GenBank/DDBJ databases">
        <title>Genomic Encyclopedia of Type Strains, Phase IV (KMG-IV): sequencing the most valuable type-strain genomes for metagenomic binning, comparative biology and taxonomic classification.</title>
        <authorList>
            <person name="Goeker M."/>
        </authorList>
    </citation>
    <scope>NUCLEOTIDE SEQUENCE [LARGE SCALE GENOMIC DNA]</scope>
    <source>
        <strain evidence="6 7">DSM 17328</strain>
    </source>
</reference>
<dbReference type="Pfam" id="PF00296">
    <property type="entry name" value="Bac_luciferase"/>
    <property type="match status" value="1"/>
</dbReference>
<evidence type="ECO:0000259" key="5">
    <source>
        <dbReference type="Pfam" id="PF00296"/>
    </source>
</evidence>
<comment type="caution">
    <text evidence="6">The sequence shown here is derived from an EMBL/GenBank/DDBJ whole genome shotgun (WGS) entry which is preliminary data.</text>
</comment>
<sequence length="357" mass="39798">MEFGIFLPSARNGFIISETSPQYSPSYPMIREIAQAGEESGFSFALCLSCLRGLGDGGPTGFWDDALEAMTEMAALSRDTTFMKLIGSVNILAVHPALAARMAMTIDSASDGRFLLNIVPGGWHPKELEVLNTWPGYDYNSYRWEYAGEYCQVVRDLWEKGVTNFKGKHFQFEDLRMGPRPPRHIDIVCAGTSDKAIEFTTRYADYQFRLAFGGKEKLAEVMKKYHAQLETAGRSIKAYAALGVVIADTDEEAQARLRDFEEHPDRAAINYMVAQASTDSGATSHNIVNVEMGDMVRMSTDFIAGSPATIAKELDKWAEVEGVEGYMLIFPDYVEDIKRMGEEVFPLMKNFTPPIHA</sequence>
<dbReference type="Gene3D" id="3.20.20.30">
    <property type="entry name" value="Luciferase-like domain"/>
    <property type="match status" value="1"/>
</dbReference>
<keyword evidence="3 6" id="KW-0560">Oxidoreductase</keyword>
<evidence type="ECO:0000256" key="4">
    <source>
        <dbReference type="ARBA" id="ARBA00023033"/>
    </source>
</evidence>
<dbReference type="GO" id="GO:0008726">
    <property type="term" value="F:alkanesulfonate monooxygenase activity"/>
    <property type="evidence" value="ECO:0007669"/>
    <property type="project" value="TreeGrafter"/>
</dbReference>
<dbReference type="GO" id="GO:0046306">
    <property type="term" value="P:alkanesulfonate catabolic process"/>
    <property type="evidence" value="ECO:0007669"/>
    <property type="project" value="TreeGrafter"/>
</dbReference>
<dbReference type="InterPro" id="IPR011251">
    <property type="entry name" value="Luciferase-like_dom"/>
</dbReference>
<gene>
    <name evidence="6" type="ORF">GGQ98_002200</name>
</gene>
<accession>A0A7W7B217</accession>
<dbReference type="InterPro" id="IPR036661">
    <property type="entry name" value="Luciferase-like_sf"/>
</dbReference>
<keyword evidence="1" id="KW-0285">Flavoprotein</keyword>
<evidence type="ECO:0000256" key="1">
    <source>
        <dbReference type="ARBA" id="ARBA00022630"/>
    </source>
</evidence>
<organism evidence="6 7">
    <name type="scientific">Sphingosinicella soli</name>
    <dbReference type="NCBI Taxonomy" id="333708"/>
    <lineage>
        <taxon>Bacteria</taxon>
        <taxon>Pseudomonadati</taxon>
        <taxon>Pseudomonadota</taxon>
        <taxon>Alphaproteobacteria</taxon>
        <taxon>Sphingomonadales</taxon>
        <taxon>Sphingosinicellaceae</taxon>
        <taxon>Sphingosinicella</taxon>
    </lineage>
</organism>
<protein>
    <submittedName>
        <fullName evidence="6">Pyrimidine oxygenase</fullName>
        <ecNumber evidence="6">1.14.99.46</ecNumber>
    </submittedName>
</protein>
<evidence type="ECO:0000313" key="6">
    <source>
        <dbReference type="EMBL" id="MBB4632574.1"/>
    </source>
</evidence>
<evidence type="ECO:0000256" key="3">
    <source>
        <dbReference type="ARBA" id="ARBA00023002"/>
    </source>
</evidence>
<dbReference type="SUPFAM" id="SSF51679">
    <property type="entry name" value="Bacterial luciferase-like"/>
    <property type="match status" value="1"/>
</dbReference>
<dbReference type="AlphaFoldDB" id="A0A7W7B217"/>
<keyword evidence="7" id="KW-1185">Reference proteome</keyword>
<keyword evidence="4" id="KW-0503">Monooxygenase</keyword>
<dbReference type="PANTHER" id="PTHR42847:SF4">
    <property type="entry name" value="ALKANESULFONATE MONOOXYGENASE-RELATED"/>
    <property type="match status" value="1"/>
</dbReference>
<dbReference type="RefSeq" id="WP_184069380.1">
    <property type="nucleotide sequence ID" value="NZ_JACHNZ010000023.1"/>
</dbReference>
<name>A0A7W7B217_9SPHN</name>
<dbReference type="PANTHER" id="PTHR42847">
    <property type="entry name" value="ALKANESULFONATE MONOOXYGENASE"/>
    <property type="match status" value="1"/>
</dbReference>
<feature type="domain" description="Luciferase-like" evidence="5">
    <location>
        <begin position="1"/>
        <end position="319"/>
    </location>
</feature>
<dbReference type="EMBL" id="JACHNZ010000023">
    <property type="protein sequence ID" value="MBB4632574.1"/>
    <property type="molecule type" value="Genomic_DNA"/>
</dbReference>
<evidence type="ECO:0000256" key="2">
    <source>
        <dbReference type="ARBA" id="ARBA00022643"/>
    </source>
</evidence>
<proteinExistence type="predicted"/>
<evidence type="ECO:0000313" key="7">
    <source>
        <dbReference type="Proteomes" id="UP000566324"/>
    </source>
</evidence>